<keyword evidence="3" id="KW-0560">Oxidoreductase</keyword>
<dbReference type="PANTHER" id="PTHR46972:SF1">
    <property type="entry name" value="FAD DEPENDENT OXIDOREDUCTASE DOMAIN-CONTAINING PROTEIN"/>
    <property type="match status" value="1"/>
</dbReference>
<organism evidence="6 7">
    <name type="scientific">Dichomitus squalens</name>
    <dbReference type="NCBI Taxonomy" id="114155"/>
    <lineage>
        <taxon>Eukaryota</taxon>
        <taxon>Fungi</taxon>
        <taxon>Dikarya</taxon>
        <taxon>Basidiomycota</taxon>
        <taxon>Agaricomycotina</taxon>
        <taxon>Agaricomycetes</taxon>
        <taxon>Polyporales</taxon>
        <taxon>Polyporaceae</taxon>
        <taxon>Dichomitus</taxon>
    </lineage>
</organism>
<dbReference type="STRING" id="114155.A0A4Q9Q3B5"/>
<dbReference type="Proteomes" id="UP000292082">
    <property type="component" value="Unassembled WGS sequence"/>
</dbReference>
<evidence type="ECO:0000259" key="5">
    <source>
        <dbReference type="Pfam" id="PF01494"/>
    </source>
</evidence>
<name>A0A4Q9Q3B5_9APHY</name>
<evidence type="ECO:0000313" key="7">
    <source>
        <dbReference type="Proteomes" id="UP000292082"/>
    </source>
</evidence>
<dbReference type="Gene3D" id="3.50.50.60">
    <property type="entry name" value="FAD/NAD(P)-binding domain"/>
    <property type="match status" value="1"/>
</dbReference>
<gene>
    <name evidence="6" type="ORF">BD310DRAFT_1036817</name>
</gene>
<proteinExistence type="predicted"/>
<dbReference type="Pfam" id="PF01494">
    <property type="entry name" value="FAD_binding_3"/>
    <property type="match status" value="1"/>
</dbReference>
<dbReference type="PANTHER" id="PTHR46972">
    <property type="entry name" value="MONOOXYGENASE ASQM-RELATED"/>
    <property type="match status" value="1"/>
</dbReference>
<evidence type="ECO:0000256" key="3">
    <source>
        <dbReference type="ARBA" id="ARBA00023002"/>
    </source>
</evidence>
<evidence type="ECO:0000256" key="1">
    <source>
        <dbReference type="ARBA" id="ARBA00022630"/>
    </source>
</evidence>
<dbReference type="EMBL" id="ML145096">
    <property type="protein sequence ID" value="TBU61773.1"/>
    <property type="molecule type" value="Genomic_DNA"/>
</dbReference>
<dbReference type="AlphaFoldDB" id="A0A4Q9Q3B5"/>
<dbReference type="SUPFAM" id="SSF51905">
    <property type="entry name" value="FAD/NAD(P)-binding domain"/>
    <property type="match status" value="1"/>
</dbReference>
<reference evidence="6 7" key="1">
    <citation type="submission" date="2019-01" db="EMBL/GenBank/DDBJ databases">
        <title>Draft genome sequences of three monokaryotic isolates of the white-rot basidiomycete fungus Dichomitus squalens.</title>
        <authorList>
            <consortium name="DOE Joint Genome Institute"/>
            <person name="Lopez S.C."/>
            <person name="Andreopoulos B."/>
            <person name="Pangilinan J."/>
            <person name="Lipzen A."/>
            <person name="Riley R."/>
            <person name="Ahrendt S."/>
            <person name="Ng V."/>
            <person name="Barry K."/>
            <person name="Daum C."/>
            <person name="Grigoriev I.V."/>
            <person name="Hilden K.S."/>
            <person name="Makela M.R."/>
            <person name="de Vries R.P."/>
        </authorList>
    </citation>
    <scope>NUCLEOTIDE SEQUENCE [LARGE SCALE GENOMIC DNA]</scope>
    <source>
        <strain evidence="6 7">CBS 464.89</strain>
    </source>
</reference>
<evidence type="ECO:0000313" key="6">
    <source>
        <dbReference type="EMBL" id="TBU61773.1"/>
    </source>
</evidence>
<dbReference type="PRINTS" id="PR00420">
    <property type="entry name" value="RNGMNOXGNASE"/>
</dbReference>
<keyword evidence="1" id="KW-0285">Flavoprotein</keyword>
<dbReference type="InterPro" id="IPR036188">
    <property type="entry name" value="FAD/NAD-bd_sf"/>
</dbReference>
<protein>
    <recommendedName>
        <fullName evidence="5">FAD-binding domain-containing protein</fullName>
    </recommendedName>
</protein>
<evidence type="ECO:0000256" key="4">
    <source>
        <dbReference type="ARBA" id="ARBA00023033"/>
    </source>
</evidence>
<keyword evidence="4" id="KW-0503">Monooxygenase</keyword>
<dbReference type="GO" id="GO:0071949">
    <property type="term" value="F:FAD binding"/>
    <property type="evidence" value="ECO:0007669"/>
    <property type="project" value="InterPro"/>
</dbReference>
<evidence type="ECO:0000256" key="2">
    <source>
        <dbReference type="ARBA" id="ARBA00022827"/>
    </source>
</evidence>
<feature type="domain" description="FAD-binding" evidence="5">
    <location>
        <begin position="327"/>
        <end position="364"/>
    </location>
</feature>
<dbReference type="InterPro" id="IPR002938">
    <property type="entry name" value="FAD-bd"/>
</dbReference>
<dbReference type="GO" id="GO:0004497">
    <property type="term" value="F:monooxygenase activity"/>
    <property type="evidence" value="ECO:0007669"/>
    <property type="project" value="UniProtKB-KW"/>
</dbReference>
<accession>A0A4Q9Q3B5</accession>
<sequence length="440" mass="48257">MTTSESDLQGDKYQPRRAGNPVRMRWQLLRAAAERGGLRLYGMAPARSLTRGAYRDARTSELPALHGVPHWATADYGPTLLKVMPGNLLFSRKHRSSRTLQLSFEESRAIGQRAPRENGLEEAFARKYRPEADAYRAYDLEGNLLFAKDADEDNLDPKDVRPEIDRSVLRRILLDAIPADTVKWGHALASVRDLSDGERELTFANGDTAAVDILVGADGAKSHVRPLISPAVPIYHGVTGAESSIAPEDTKKPELQDIISMVGDGSMGVLGGQRMLASQRNGDGRIPHVPLGASLRKLIKHCDDNAIYTRPLYHMPLDHKWKHVPGVTILGDAAHVMSPFGGAGTNLAMLDALELGIILADAIDSGTIVEGREAAVAAWEEKRTDAANLVAGIVEPTVPATIRPDARPEVIYQGMLEYMVRPELRRKACRDWIALKGKWL</sequence>
<keyword evidence="2" id="KW-0274">FAD</keyword>
<keyword evidence="7" id="KW-1185">Reference proteome</keyword>